<dbReference type="Proteomes" id="UP000256503">
    <property type="component" value="Chromosome"/>
</dbReference>
<protein>
    <submittedName>
        <fullName evidence="1">Uncharacterized protein</fullName>
    </submittedName>
</protein>
<dbReference type="GeneID" id="49613261"/>
<evidence type="ECO:0000313" key="2">
    <source>
        <dbReference type="Proteomes" id="UP000256503"/>
    </source>
</evidence>
<dbReference type="EMBL" id="CP031146">
    <property type="protein sequence ID" value="AXM95653.1"/>
    <property type="molecule type" value="Genomic_DNA"/>
</dbReference>
<sequence>MQIKKGEVITLMSGGYGDRHRPMVATQDFDLAAVAGDITAGMSRVDREAQLGVLDEILEARGLLQPLPNRQLRFDYWSDELVLEEEPFKPNWFNDQ</sequence>
<proteinExistence type="predicted"/>
<evidence type="ECO:0000313" key="1">
    <source>
        <dbReference type="EMBL" id="AXM95653.1"/>
    </source>
</evidence>
<organism evidence="1 2">
    <name type="scientific">Pseudomonas plecoglossicida</name>
    <dbReference type="NCBI Taxonomy" id="70775"/>
    <lineage>
        <taxon>Bacteria</taxon>
        <taxon>Pseudomonadati</taxon>
        <taxon>Pseudomonadota</taxon>
        <taxon>Gammaproteobacteria</taxon>
        <taxon>Pseudomonadales</taxon>
        <taxon>Pseudomonadaceae</taxon>
        <taxon>Pseudomonas</taxon>
    </lineage>
</organism>
<dbReference type="AlphaFoldDB" id="A0AAD0VSR2"/>
<gene>
    <name evidence="1" type="ORF">DVB73_07510</name>
</gene>
<name>A0AAD0VSR2_PSEDL</name>
<dbReference type="RefSeq" id="WP_016394607.1">
    <property type="nucleotide sequence ID" value="NZ_CP031146.1"/>
</dbReference>
<reference evidence="1 2" key="1">
    <citation type="submission" date="2018-07" db="EMBL/GenBank/DDBJ databases">
        <title>Complete genome sequence of a Pseudomonas plecoglossicida strain pathogenic to the marine fish, Larimichthys crocea.</title>
        <authorList>
            <person name="Tao Z."/>
        </authorList>
    </citation>
    <scope>NUCLEOTIDE SEQUENCE [LARGE SCALE GENOMIC DNA]</scope>
    <source>
        <strain evidence="1 2">XSDHY-P</strain>
    </source>
</reference>
<accession>A0AAD0VSR2</accession>